<dbReference type="CDD" id="cd07821">
    <property type="entry name" value="PYR_PYL_RCAR_like"/>
    <property type="match status" value="1"/>
</dbReference>
<comment type="caution">
    <text evidence="1">The sequence shown here is derived from an EMBL/GenBank/DDBJ whole genome shotgun (WGS) entry which is preliminary data.</text>
</comment>
<evidence type="ECO:0000313" key="1">
    <source>
        <dbReference type="EMBL" id="MEJ8811292.1"/>
    </source>
</evidence>
<accession>A0ABU8VDM7</accession>
<dbReference type="InterPro" id="IPR019587">
    <property type="entry name" value="Polyketide_cyclase/dehydratase"/>
</dbReference>
<gene>
    <name evidence="1" type="ORF">WKW77_09455</name>
</gene>
<dbReference type="RefSeq" id="WP_340356593.1">
    <property type="nucleotide sequence ID" value="NZ_JBBKZU010000003.1"/>
</dbReference>
<name>A0ABU8VDM7_9BURK</name>
<sequence length="132" mass="14427">MASIRREMQVAASAAHIWDAVRDVGEIHRRLVPGFVTDCRLEGDARIVTFGNGIVAREVIVDVDDATRRIAWSASGGRLTHHNASLQVYPEDAAHSRLVWVADLLPNAMAEPIAAMIDAGMQAMKRTLETTP</sequence>
<organism evidence="1 2">
    <name type="scientific">Variovorax ureilyticus</name>
    <dbReference type="NCBI Taxonomy" id="1836198"/>
    <lineage>
        <taxon>Bacteria</taxon>
        <taxon>Pseudomonadati</taxon>
        <taxon>Pseudomonadota</taxon>
        <taxon>Betaproteobacteria</taxon>
        <taxon>Burkholderiales</taxon>
        <taxon>Comamonadaceae</taxon>
        <taxon>Variovorax</taxon>
    </lineage>
</organism>
<dbReference type="EMBL" id="JBBKZU010000003">
    <property type="protein sequence ID" value="MEJ8811292.1"/>
    <property type="molecule type" value="Genomic_DNA"/>
</dbReference>
<dbReference type="Gene3D" id="3.30.530.20">
    <property type="match status" value="1"/>
</dbReference>
<reference evidence="1 2" key="1">
    <citation type="submission" date="2024-03" db="EMBL/GenBank/DDBJ databases">
        <title>Novel species of the genus Variovorax.</title>
        <authorList>
            <person name="Liu Q."/>
            <person name="Xin Y.-H."/>
        </authorList>
    </citation>
    <scope>NUCLEOTIDE SEQUENCE [LARGE SCALE GENOMIC DNA]</scope>
    <source>
        <strain evidence="1 2">KACC 18899</strain>
    </source>
</reference>
<evidence type="ECO:0000313" key="2">
    <source>
        <dbReference type="Proteomes" id="UP001365846"/>
    </source>
</evidence>
<dbReference type="Proteomes" id="UP001365846">
    <property type="component" value="Unassembled WGS sequence"/>
</dbReference>
<dbReference type="Pfam" id="PF10604">
    <property type="entry name" value="Polyketide_cyc2"/>
    <property type="match status" value="1"/>
</dbReference>
<dbReference type="InterPro" id="IPR023393">
    <property type="entry name" value="START-like_dom_sf"/>
</dbReference>
<keyword evidence="2" id="KW-1185">Reference proteome</keyword>
<protein>
    <submittedName>
        <fullName evidence="1">SRPBCC family protein</fullName>
    </submittedName>
</protein>
<proteinExistence type="predicted"/>
<dbReference type="SUPFAM" id="SSF55961">
    <property type="entry name" value="Bet v1-like"/>
    <property type="match status" value="1"/>
</dbReference>